<feature type="non-terminal residue" evidence="1">
    <location>
        <position position="78"/>
    </location>
</feature>
<gene>
    <name evidence="1" type="ORF">SPELUC_LOCUS12109</name>
</gene>
<sequence length="78" mass="8871">VLKDTNKENPPAQETLKDFNTETVFIQEQATNLEENTTVNNMKVEAETLSEKEPNADVTATRLAQEDYATNHEDEQMN</sequence>
<comment type="caution">
    <text evidence="1">The sequence shown here is derived from an EMBL/GenBank/DDBJ whole genome shotgun (WGS) entry which is preliminary data.</text>
</comment>
<keyword evidence="2" id="KW-1185">Reference proteome</keyword>
<evidence type="ECO:0000313" key="2">
    <source>
        <dbReference type="Proteomes" id="UP000789366"/>
    </source>
</evidence>
<evidence type="ECO:0000313" key="1">
    <source>
        <dbReference type="EMBL" id="CAG8715832.1"/>
    </source>
</evidence>
<dbReference type="Proteomes" id="UP000789366">
    <property type="component" value="Unassembled WGS sequence"/>
</dbReference>
<protein>
    <submittedName>
        <fullName evidence="1">4013_t:CDS:1</fullName>
    </submittedName>
</protein>
<feature type="non-terminal residue" evidence="1">
    <location>
        <position position="1"/>
    </location>
</feature>
<name>A0ACA9PMG3_9GLOM</name>
<organism evidence="1 2">
    <name type="scientific">Cetraspora pellucida</name>
    <dbReference type="NCBI Taxonomy" id="1433469"/>
    <lineage>
        <taxon>Eukaryota</taxon>
        <taxon>Fungi</taxon>
        <taxon>Fungi incertae sedis</taxon>
        <taxon>Mucoromycota</taxon>
        <taxon>Glomeromycotina</taxon>
        <taxon>Glomeromycetes</taxon>
        <taxon>Diversisporales</taxon>
        <taxon>Gigasporaceae</taxon>
        <taxon>Cetraspora</taxon>
    </lineage>
</organism>
<proteinExistence type="predicted"/>
<reference evidence="1" key="1">
    <citation type="submission" date="2021-06" db="EMBL/GenBank/DDBJ databases">
        <authorList>
            <person name="Kallberg Y."/>
            <person name="Tangrot J."/>
            <person name="Rosling A."/>
        </authorList>
    </citation>
    <scope>NUCLEOTIDE SEQUENCE</scope>
    <source>
        <strain evidence="1">28 12/20/2015</strain>
    </source>
</reference>
<accession>A0ACA9PMG3</accession>
<dbReference type="EMBL" id="CAJVPW010027539">
    <property type="protein sequence ID" value="CAG8715832.1"/>
    <property type="molecule type" value="Genomic_DNA"/>
</dbReference>